<evidence type="ECO:0000313" key="2">
    <source>
        <dbReference type="EMBL" id="SVD65021.1"/>
    </source>
</evidence>
<dbReference type="InterPro" id="IPR001173">
    <property type="entry name" value="Glyco_trans_2-like"/>
</dbReference>
<dbReference type="CDD" id="cd04179">
    <property type="entry name" value="DPM_DPG-synthase_like"/>
    <property type="match status" value="1"/>
</dbReference>
<evidence type="ECO:0000259" key="1">
    <source>
        <dbReference type="Pfam" id="PF00535"/>
    </source>
</evidence>
<gene>
    <name evidence="2" type="ORF">METZ01_LOCUS417875</name>
</gene>
<proteinExistence type="predicted"/>
<dbReference type="PANTHER" id="PTHR48090">
    <property type="entry name" value="UNDECAPRENYL-PHOSPHATE 4-DEOXY-4-FORMAMIDO-L-ARABINOSE TRANSFERASE-RELATED"/>
    <property type="match status" value="1"/>
</dbReference>
<dbReference type="InterPro" id="IPR029044">
    <property type="entry name" value="Nucleotide-diphossugar_trans"/>
</dbReference>
<dbReference type="PANTHER" id="PTHR48090:SF7">
    <property type="entry name" value="RFBJ PROTEIN"/>
    <property type="match status" value="1"/>
</dbReference>
<name>A0A382X445_9ZZZZ</name>
<dbReference type="AlphaFoldDB" id="A0A382X445"/>
<feature type="non-terminal residue" evidence="2">
    <location>
        <position position="171"/>
    </location>
</feature>
<sequence>VLKQNKVAIFVVAFNAESHIKSTLNRIPEWVVNELEEVFIIDDKSNDNTVEVLNNIEWPFNKTPINIFCTPSNQGYGGNQKIGYTYAISKKFDIVVLLHADGQYAPEFIPEIIAQYVKGYDAVYGSRFMPKFNAIKGGMPFYKWIGNIVLTSFQNNLLNTKMSEMHSGFRS</sequence>
<feature type="non-terminal residue" evidence="2">
    <location>
        <position position="1"/>
    </location>
</feature>
<dbReference type="EMBL" id="UINC01164262">
    <property type="protein sequence ID" value="SVD65021.1"/>
    <property type="molecule type" value="Genomic_DNA"/>
</dbReference>
<feature type="domain" description="Glycosyltransferase 2-like" evidence="1">
    <location>
        <begin position="9"/>
        <end position="132"/>
    </location>
</feature>
<organism evidence="2">
    <name type="scientific">marine metagenome</name>
    <dbReference type="NCBI Taxonomy" id="408172"/>
    <lineage>
        <taxon>unclassified sequences</taxon>
        <taxon>metagenomes</taxon>
        <taxon>ecological metagenomes</taxon>
    </lineage>
</organism>
<dbReference type="InterPro" id="IPR050256">
    <property type="entry name" value="Glycosyltransferase_2"/>
</dbReference>
<dbReference type="Pfam" id="PF00535">
    <property type="entry name" value="Glycos_transf_2"/>
    <property type="match status" value="1"/>
</dbReference>
<accession>A0A382X445</accession>
<protein>
    <recommendedName>
        <fullName evidence="1">Glycosyltransferase 2-like domain-containing protein</fullName>
    </recommendedName>
</protein>
<reference evidence="2" key="1">
    <citation type="submission" date="2018-05" db="EMBL/GenBank/DDBJ databases">
        <authorList>
            <person name="Lanie J.A."/>
            <person name="Ng W.-L."/>
            <person name="Kazmierczak K.M."/>
            <person name="Andrzejewski T.M."/>
            <person name="Davidsen T.M."/>
            <person name="Wayne K.J."/>
            <person name="Tettelin H."/>
            <person name="Glass J.I."/>
            <person name="Rusch D."/>
            <person name="Podicherti R."/>
            <person name="Tsui H.-C.T."/>
            <person name="Winkler M.E."/>
        </authorList>
    </citation>
    <scope>NUCLEOTIDE SEQUENCE</scope>
</reference>
<dbReference type="SUPFAM" id="SSF53448">
    <property type="entry name" value="Nucleotide-diphospho-sugar transferases"/>
    <property type="match status" value="1"/>
</dbReference>
<dbReference type="Gene3D" id="3.90.550.10">
    <property type="entry name" value="Spore Coat Polysaccharide Biosynthesis Protein SpsA, Chain A"/>
    <property type="match status" value="1"/>
</dbReference>